<accession>Q1ILP5</accession>
<keyword evidence="2" id="KW-0812">Transmembrane</keyword>
<dbReference type="HOGENOM" id="CLU_640558_0_0_0"/>
<feature type="chain" id="PRO_5004190898" description="Carboxypeptidase regulatory-like domain-containing protein" evidence="3">
    <location>
        <begin position="23"/>
        <end position="439"/>
    </location>
</feature>
<dbReference type="InterPro" id="IPR008969">
    <property type="entry name" value="CarboxyPept-like_regulatory"/>
</dbReference>
<feature type="region of interest" description="Disordered" evidence="1">
    <location>
        <begin position="280"/>
        <end position="318"/>
    </location>
</feature>
<dbReference type="OrthoDB" id="128483at2"/>
<gene>
    <name evidence="4" type="ordered locus">Acid345_3204</name>
</gene>
<evidence type="ECO:0000313" key="4">
    <source>
        <dbReference type="EMBL" id="ABF42205.1"/>
    </source>
</evidence>
<dbReference type="STRING" id="204669.Acid345_3204"/>
<dbReference type="AlphaFoldDB" id="Q1ILP5"/>
<dbReference type="eggNOG" id="ENOG502Z9TW">
    <property type="taxonomic scope" value="Bacteria"/>
</dbReference>
<organism evidence="4 5">
    <name type="scientific">Koribacter versatilis (strain Ellin345)</name>
    <dbReference type="NCBI Taxonomy" id="204669"/>
    <lineage>
        <taxon>Bacteria</taxon>
        <taxon>Pseudomonadati</taxon>
        <taxon>Acidobacteriota</taxon>
        <taxon>Terriglobia</taxon>
        <taxon>Terriglobales</taxon>
        <taxon>Candidatus Korobacteraceae</taxon>
        <taxon>Candidatus Korobacter</taxon>
    </lineage>
</organism>
<keyword evidence="2" id="KW-1133">Transmembrane helix</keyword>
<evidence type="ECO:0000256" key="2">
    <source>
        <dbReference type="SAM" id="Phobius"/>
    </source>
</evidence>
<reference evidence="4 5" key="1">
    <citation type="journal article" date="2009" name="Appl. Environ. Microbiol.">
        <title>Three genomes from the phylum Acidobacteria provide insight into the lifestyles of these microorganisms in soils.</title>
        <authorList>
            <person name="Ward N.L."/>
            <person name="Challacombe J.F."/>
            <person name="Janssen P.H."/>
            <person name="Henrissat B."/>
            <person name="Coutinho P.M."/>
            <person name="Wu M."/>
            <person name="Xie G."/>
            <person name="Haft D.H."/>
            <person name="Sait M."/>
            <person name="Badger J."/>
            <person name="Barabote R.D."/>
            <person name="Bradley B."/>
            <person name="Brettin T.S."/>
            <person name="Brinkac L.M."/>
            <person name="Bruce D."/>
            <person name="Creasy T."/>
            <person name="Daugherty S.C."/>
            <person name="Davidsen T.M."/>
            <person name="DeBoy R.T."/>
            <person name="Detter J.C."/>
            <person name="Dodson R.J."/>
            <person name="Durkin A.S."/>
            <person name="Ganapathy A."/>
            <person name="Gwinn-Giglio M."/>
            <person name="Han C.S."/>
            <person name="Khouri H."/>
            <person name="Kiss H."/>
            <person name="Kothari S.P."/>
            <person name="Madupu R."/>
            <person name="Nelson K.E."/>
            <person name="Nelson W.C."/>
            <person name="Paulsen I."/>
            <person name="Penn K."/>
            <person name="Ren Q."/>
            <person name="Rosovitz M.J."/>
            <person name="Selengut J.D."/>
            <person name="Shrivastava S."/>
            <person name="Sullivan S.A."/>
            <person name="Tapia R."/>
            <person name="Thompson L.S."/>
            <person name="Watkins K.L."/>
            <person name="Yang Q."/>
            <person name="Yu C."/>
            <person name="Zafar N."/>
            <person name="Zhou L."/>
            <person name="Kuske C.R."/>
        </authorList>
    </citation>
    <scope>NUCLEOTIDE SEQUENCE [LARGE SCALE GENOMIC DNA]</scope>
    <source>
        <strain evidence="4 5">Ellin345</strain>
    </source>
</reference>
<feature type="transmembrane region" description="Helical" evidence="2">
    <location>
        <begin position="326"/>
        <end position="345"/>
    </location>
</feature>
<feature type="compositionally biased region" description="Gly residues" evidence="1">
    <location>
        <begin position="285"/>
        <end position="299"/>
    </location>
</feature>
<dbReference type="RefSeq" id="WP_011524004.1">
    <property type="nucleotide sequence ID" value="NC_008009.1"/>
</dbReference>
<dbReference type="KEGG" id="aba:Acid345_3204"/>
<evidence type="ECO:0000256" key="1">
    <source>
        <dbReference type="SAM" id="MobiDB-lite"/>
    </source>
</evidence>
<dbReference type="EMBL" id="CP000360">
    <property type="protein sequence ID" value="ABF42205.1"/>
    <property type="molecule type" value="Genomic_DNA"/>
</dbReference>
<protein>
    <recommendedName>
        <fullName evidence="6">Carboxypeptidase regulatory-like domain-containing protein</fullName>
    </recommendedName>
</protein>
<evidence type="ECO:0008006" key="6">
    <source>
        <dbReference type="Google" id="ProtNLM"/>
    </source>
</evidence>
<sequence>MRLKNFLTAALACVTFVAPAFAGTVTGQVLNGTTSKPAAGDEVAILSLMQGMQEIGHTKTDASGNFKIDVPDDGTPHMVRVEHQGVSYFPKGGPLMPGATSATVQVYDVVKKADVGTTVNVMRVQADNNTLQATELYAVQNSTTPPKTVFDDTKTYEFTLPEGAVVDSAAARTQDGQPVNTNPTPLKEKNHFAFSFPLRPGETQFQLSWHMPYKGEISLAPKPVTAMQHFVVMFPKTMKFEAKSASAYAPMNDDTGAGIQVASDVKPGADLSFKMSGTGAIAEAGTGGQGGPAEGGGGQQMPSGQVGRPGGGLGPPIEAPDPLEKYRWVILGVIVVAMLGAALIVSRRNPAQPVRAEEVDEDVTAAPRIPANIPAAPRATASNNGDRSSLLMEAMKEELFQLEIDRQQGKVTEAEYQKAKAALDETIKRALARKSQTSA</sequence>
<keyword evidence="5" id="KW-1185">Reference proteome</keyword>
<keyword evidence="2" id="KW-0472">Membrane</keyword>
<feature type="signal peptide" evidence="3">
    <location>
        <begin position="1"/>
        <end position="22"/>
    </location>
</feature>
<evidence type="ECO:0000313" key="5">
    <source>
        <dbReference type="Proteomes" id="UP000002432"/>
    </source>
</evidence>
<dbReference type="SUPFAM" id="SSF49464">
    <property type="entry name" value="Carboxypeptidase regulatory domain-like"/>
    <property type="match status" value="1"/>
</dbReference>
<dbReference type="Proteomes" id="UP000002432">
    <property type="component" value="Chromosome"/>
</dbReference>
<name>Q1ILP5_KORVE</name>
<proteinExistence type="predicted"/>
<dbReference type="EnsemblBacteria" id="ABF42205">
    <property type="protein sequence ID" value="ABF42205"/>
    <property type="gene ID" value="Acid345_3204"/>
</dbReference>
<evidence type="ECO:0000256" key="3">
    <source>
        <dbReference type="SAM" id="SignalP"/>
    </source>
</evidence>
<keyword evidence="3" id="KW-0732">Signal</keyword>